<evidence type="ECO:0000256" key="16">
    <source>
        <dbReference type="SAM" id="MobiDB-lite"/>
    </source>
</evidence>
<protein>
    <recommendedName>
        <fullName evidence="15">Cytochrome c oxidase subunit 2</fullName>
        <ecNumber evidence="15">7.1.1.9</ecNumber>
    </recommendedName>
</protein>
<keyword evidence="7" id="KW-1278">Translocase</keyword>
<evidence type="ECO:0000256" key="8">
    <source>
        <dbReference type="ARBA" id="ARBA00022982"/>
    </source>
</evidence>
<keyword evidence="6 15" id="KW-0479">Metal-binding</keyword>
<evidence type="ECO:0000256" key="4">
    <source>
        <dbReference type="ARBA" id="ARBA00022660"/>
    </source>
</evidence>
<dbReference type="RefSeq" id="WP_200987302.1">
    <property type="nucleotide sequence ID" value="NZ_CP063311.1"/>
</dbReference>
<dbReference type="SUPFAM" id="SSF81464">
    <property type="entry name" value="Cytochrome c oxidase subunit II-like, transmembrane region"/>
    <property type="match status" value="1"/>
</dbReference>
<dbReference type="AlphaFoldDB" id="A0A7U3NLR3"/>
<evidence type="ECO:0000256" key="13">
    <source>
        <dbReference type="ARBA" id="ARBA00047816"/>
    </source>
</evidence>
<dbReference type="KEGG" id="aee:IM676_13020"/>
<accession>A0A7U3NLR3</accession>
<keyword evidence="10 15" id="KW-0186">Copper</keyword>
<keyword evidence="11 17" id="KW-0472">Membrane</keyword>
<dbReference type="GO" id="GO:0004129">
    <property type="term" value="F:cytochrome-c oxidase activity"/>
    <property type="evidence" value="ECO:0007669"/>
    <property type="project" value="UniProtKB-EC"/>
</dbReference>
<dbReference type="EC" id="7.1.1.9" evidence="15"/>
<evidence type="ECO:0000256" key="9">
    <source>
        <dbReference type="ARBA" id="ARBA00022989"/>
    </source>
</evidence>
<keyword evidence="4 14" id="KW-0679">Respiratory chain</keyword>
<organism evidence="20 21">
    <name type="scientific">Anabaenopsis elenkinii CCIBt3563</name>
    <dbReference type="NCBI Taxonomy" id="2779889"/>
    <lineage>
        <taxon>Bacteria</taxon>
        <taxon>Bacillati</taxon>
        <taxon>Cyanobacteriota</taxon>
        <taxon>Cyanophyceae</taxon>
        <taxon>Nostocales</taxon>
        <taxon>Nodulariaceae</taxon>
        <taxon>Anabaenopsis</taxon>
    </lineage>
</organism>
<evidence type="ECO:0000256" key="11">
    <source>
        <dbReference type="ARBA" id="ARBA00023136"/>
    </source>
</evidence>
<evidence type="ECO:0000256" key="17">
    <source>
        <dbReference type="SAM" id="Phobius"/>
    </source>
</evidence>
<evidence type="ECO:0000313" key="20">
    <source>
        <dbReference type="EMBL" id="QOV21654.1"/>
    </source>
</evidence>
<evidence type="ECO:0000256" key="7">
    <source>
        <dbReference type="ARBA" id="ARBA00022967"/>
    </source>
</evidence>
<keyword evidence="21" id="KW-1185">Reference proteome</keyword>
<dbReference type="GO" id="GO:0042773">
    <property type="term" value="P:ATP synthesis coupled electron transport"/>
    <property type="evidence" value="ECO:0007669"/>
    <property type="project" value="TreeGrafter"/>
</dbReference>
<evidence type="ECO:0000259" key="19">
    <source>
        <dbReference type="PROSITE" id="PS50999"/>
    </source>
</evidence>
<evidence type="ECO:0000256" key="14">
    <source>
        <dbReference type="RuleBase" id="RU000456"/>
    </source>
</evidence>
<dbReference type="Gene3D" id="2.60.40.420">
    <property type="entry name" value="Cupredoxins - blue copper proteins"/>
    <property type="match status" value="1"/>
</dbReference>
<keyword evidence="3 14" id="KW-0813">Transport</keyword>
<feature type="transmembrane region" description="Helical" evidence="17">
    <location>
        <begin position="44"/>
        <end position="68"/>
    </location>
</feature>
<feature type="domain" description="Cytochrome oxidase subunit II transmembrane region profile" evidence="19">
    <location>
        <begin position="21"/>
        <end position="119"/>
    </location>
</feature>
<comment type="catalytic activity">
    <reaction evidence="13 15">
        <text>4 Fe(II)-[cytochrome c] + O2 + 8 H(+)(in) = 4 Fe(III)-[cytochrome c] + 2 H2O + 4 H(+)(out)</text>
        <dbReference type="Rhea" id="RHEA:11436"/>
        <dbReference type="Rhea" id="RHEA-COMP:10350"/>
        <dbReference type="Rhea" id="RHEA-COMP:14399"/>
        <dbReference type="ChEBI" id="CHEBI:15377"/>
        <dbReference type="ChEBI" id="CHEBI:15378"/>
        <dbReference type="ChEBI" id="CHEBI:15379"/>
        <dbReference type="ChEBI" id="CHEBI:29033"/>
        <dbReference type="ChEBI" id="CHEBI:29034"/>
        <dbReference type="EC" id="7.1.1.9"/>
    </reaction>
</comment>
<dbReference type="Proteomes" id="UP000593846">
    <property type="component" value="Chromosome"/>
</dbReference>
<dbReference type="Pfam" id="PF02790">
    <property type="entry name" value="COX2_TM"/>
    <property type="match status" value="1"/>
</dbReference>
<comment type="similarity">
    <text evidence="2 14">Belongs to the cytochrome c oxidase subunit 2 family.</text>
</comment>
<proteinExistence type="inferred from homology"/>
<keyword evidence="8 14" id="KW-0249">Electron transport</keyword>
<feature type="domain" description="Cytochrome oxidase subunit II copper A binding" evidence="18">
    <location>
        <begin position="204"/>
        <end position="315"/>
    </location>
</feature>
<keyword evidence="9 17" id="KW-1133">Transmembrane helix</keyword>
<dbReference type="GO" id="GO:0005507">
    <property type="term" value="F:copper ion binding"/>
    <property type="evidence" value="ECO:0007669"/>
    <property type="project" value="InterPro"/>
</dbReference>
<dbReference type="InterPro" id="IPR011759">
    <property type="entry name" value="Cyt_c_oxidase_su2_TM_dom"/>
</dbReference>
<dbReference type="InterPro" id="IPR008972">
    <property type="entry name" value="Cupredoxin"/>
</dbReference>
<dbReference type="InterPro" id="IPR001505">
    <property type="entry name" value="Copper_CuA"/>
</dbReference>
<feature type="transmembrane region" description="Helical" evidence="17">
    <location>
        <begin position="89"/>
        <end position="109"/>
    </location>
</feature>
<evidence type="ECO:0000256" key="5">
    <source>
        <dbReference type="ARBA" id="ARBA00022692"/>
    </source>
</evidence>
<name>A0A7U3NLR3_9CYAN</name>
<dbReference type="GO" id="GO:0005886">
    <property type="term" value="C:plasma membrane"/>
    <property type="evidence" value="ECO:0007669"/>
    <property type="project" value="UniProtKB-SubCell"/>
</dbReference>
<evidence type="ECO:0000313" key="21">
    <source>
        <dbReference type="Proteomes" id="UP000593846"/>
    </source>
</evidence>
<evidence type="ECO:0000259" key="18">
    <source>
        <dbReference type="PROSITE" id="PS50857"/>
    </source>
</evidence>
<evidence type="ECO:0000256" key="3">
    <source>
        <dbReference type="ARBA" id="ARBA00022448"/>
    </source>
</evidence>
<dbReference type="PROSITE" id="PS50999">
    <property type="entry name" value="COX2_TM"/>
    <property type="match status" value="1"/>
</dbReference>
<feature type="transmembrane region" description="Helical" evidence="17">
    <location>
        <begin position="7"/>
        <end position="24"/>
    </location>
</feature>
<evidence type="ECO:0000256" key="15">
    <source>
        <dbReference type="RuleBase" id="RU004024"/>
    </source>
</evidence>
<keyword evidence="5 14" id="KW-0812">Transmembrane</keyword>
<evidence type="ECO:0000256" key="6">
    <source>
        <dbReference type="ARBA" id="ARBA00022723"/>
    </source>
</evidence>
<comment type="cofactor">
    <cofactor evidence="15">
        <name>Cu cation</name>
        <dbReference type="ChEBI" id="CHEBI:23378"/>
    </cofactor>
    <text evidence="15">Binds a copper A center.</text>
</comment>
<evidence type="ECO:0000256" key="1">
    <source>
        <dbReference type="ARBA" id="ARBA00004141"/>
    </source>
</evidence>
<evidence type="ECO:0000256" key="10">
    <source>
        <dbReference type="ARBA" id="ARBA00023008"/>
    </source>
</evidence>
<sequence length="364" mass="39802">MKIPSSIWTLLIGILLTLSSLWYGQNHGLLPTAATDEAVLVDGLFNTMMIVSTGIFLLVEGILIYSVIKYRRRADDLEDGPPIEGNVPLEILWTAIPAIIVLGISVYSFEVYNDIGGFDPHSVHEAPMIQESMTMPGAAIAATLSDTPPSIGENRNQEKSDEAMEDPATAAVRNADQIPQKRNAPGVGSVAPTIGGSPEKAALPAELRVNVTGLQYAWIFTYPDTGVTTGELHIPVGREVEINMTANDVIHAFWVPEFRLKQDAIPGRQSEIRFTPRLAGTYDLICAELCGPYHGAMKTQVVVETQEAYDAWMQEQLVASSETLKQAVAVNPADLSPDEFLSPYTRDMGIEPEMLHHMHHQSVE</sequence>
<dbReference type="FunFam" id="1.10.287.90:FF:000013">
    <property type="entry name" value="Cytochrome c oxidase subunit 2"/>
    <property type="match status" value="1"/>
</dbReference>
<dbReference type="PROSITE" id="PS50857">
    <property type="entry name" value="COX2_CUA"/>
    <property type="match status" value="1"/>
</dbReference>
<reference evidence="21" key="1">
    <citation type="submission" date="2020-10" db="EMBL/GenBank/DDBJ databases">
        <title>Genome-based taxonomic classification of the species Anabaenopsis elenkinii.</title>
        <authorList>
            <person name="Delbaje E."/>
            <person name="Andreote A.P.D."/>
            <person name="Pellegrinetti T.A."/>
            <person name="Cruz R.B."/>
            <person name="Branco L.H.Z."/>
            <person name="Fiore M.F."/>
        </authorList>
    </citation>
    <scope>NUCLEOTIDE SEQUENCE [LARGE SCALE GENOMIC DNA]</scope>
    <source>
        <strain evidence="21">CCIBt3563</strain>
    </source>
</reference>
<gene>
    <name evidence="20" type="ORF">IM676_13020</name>
</gene>
<dbReference type="PANTHER" id="PTHR22888">
    <property type="entry name" value="CYTOCHROME C OXIDASE, SUBUNIT II"/>
    <property type="match status" value="1"/>
</dbReference>
<dbReference type="PROSITE" id="PS00078">
    <property type="entry name" value="COX2"/>
    <property type="match status" value="1"/>
</dbReference>
<dbReference type="InterPro" id="IPR045187">
    <property type="entry name" value="CcO_II"/>
</dbReference>
<feature type="region of interest" description="Disordered" evidence="16">
    <location>
        <begin position="145"/>
        <end position="168"/>
    </location>
</feature>
<dbReference type="CDD" id="cd13919">
    <property type="entry name" value="CuRO_HCO_II_like_5"/>
    <property type="match status" value="1"/>
</dbReference>
<dbReference type="Gene3D" id="1.10.287.90">
    <property type="match status" value="1"/>
</dbReference>
<dbReference type="SUPFAM" id="SSF49503">
    <property type="entry name" value="Cupredoxins"/>
    <property type="match status" value="1"/>
</dbReference>
<dbReference type="InterPro" id="IPR036257">
    <property type="entry name" value="Cyt_c_oxidase_su2_TM_sf"/>
</dbReference>
<dbReference type="EMBL" id="CP063311">
    <property type="protein sequence ID" value="QOV21654.1"/>
    <property type="molecule type" value="Genomic_DNA"/>
</dbReference>
<comment type="subcellular location">
    <subcellularLocation>
        <location evidence="14">Cell membrane</location>
        <topology evidence="14">Multi-pass membrane protein</topology>
    </subcellularLocation>
    <subcellularLocation>
        <location evidence="1">Membrane</location>
        <topology evidence="1">Multi-pass membrane protein</topology>
    </subcellularLocation>
</comment>
<evidence type="ECO:0000256" key="12">
    <source>
        <dbReference type="ARBA" id="ARBA00024688"/>
    </source>
</evidence>
<dbReference type="InterPro" id="IPR002429">
    <property type="entry name" value="CcO_II-like_C"/>
</dbReference>
<comment type="function">
    <text evidence="12 15">Subunits I and II form the functional core of the enzyme complex. Electrons originating in cytochrome c are transferred via heme a and Cu(A) to the binuclear center formed by heme a3 and Cu(B).</text>
</comment>
<dbReference type="PANTHER" id="PTHR22888:SF9">
    <property type="entry name" value="CYTOCHROME C OXIDASE SUBUNIT 2"/>
    <property type="match status" value="1"/>
</dbReference>
<evidence type="ECO:0000256" key="2">
    <source>
        <dbReference type="ARBA" id="ARBA00007866"/>
    </source>
</evidence>
<dbReference type="Pfam" id="PF00116">
    <property type="entry name" value="COX2"/>
    <property type="match status" value="1"/>
</dbReference>